<evidence type="ECO:0000313" key="3">
    <source>
        <dbReference type="Proteomes" id="UP000662111"/>
    </source>
</evidence>
<name>A0ABQ2F6Q8_9MICO</name>
<evidence type="ECO:0008006" key="4">
    <source>
        <dbReference type="Google" id="ProtNLM"/>
    </source>
</evidence>
<proteinExistence type="predicted"/>
<dbReference type="Proteomes" id="UP000662111">
    <property type="component" value="Unassembled WGS sequence"/>
</dbReference>
<comment type="caution">
    <text evidence="2">The sequence shown here is derived from an EMBL/GenBank/DDBJ whole genome shotgun (WGS) entry which is preliminary data.</text>
</comment>
<gene>
    <name evidence="2" type="ORF">GCM10011509_11110</name>
</gene>
<sequence length="273" mass="27751">MLRAHDLAATVRKGCLMGTTAVIASQTLRWLGLVGVAVVLGACGTAPPTGPAPDGTPVPGGQPDAADMGPAASGRTARAPEDAAGTAPPSAVPAGEPGLMPGGDGSALALVPTSLELPTAWAPAPPDGPHWRTEVCGVQLDPVEPVDAAQRRWAYLDAGYLESEVHLFPGVHGRDAARAAVEAVASCDGYGVAEDGSEVGQGDGEVDVSVTPVPGAPDGWTVWTETTEQTGMVRHVALAPLETGWHWFSHADLLGRAGPQLLLDVLPATDPQD</sequence>
<protein>
    <recommendedName>
        <fullName evidence="4">Sensor domain-containing protein</fullName>
    </recommendedName>
</protein>
<reference evidence="3" key="1">
    <citation type="journal article" date="2019" name="Int. J. Syst. Evol. Microbiol.">
        <title>The Global Catalogue of Microorganisms (GCM) 10K type strain sequencing project: providing services to taxonomists for standard genome sequencing and annotation.</title>
        <authorList>
            <consortium name="The Broad Institute Genomics Platform"/>
            <consortium name="The Broad Institute Genome Sequencing Center for Infectious Disease"/>
            <person name="Wu L."/>
            <person name="Ma J."/>
        </authorList>
    </citation>
    <scope>NUCLEOTIDE SEQUENCE [LARGE SCALE GENOMIC DNA]</scope>
    <source>
        <strain evidence="3">CGMCC 1.5362</strain>
    </source>
</reference>
<evidence type="ECO:0000256" key="1">
    <source>
        <dbReference type="SAM" id="MobiDB-lite"/>
    </source>
</evidence>
<organism evidence="2 3">
    <name type="scientific">Ornithinimicrobium pekingense</name>
    <dbReference type="NCBI Taxonomy" id="384677"/>
    <lineage>
        <taxon>Bacteria</taxon>
        <taxon>Bacillati</taxon>
        <taxon>Actinomycetota</taxon>
        <taxon>Actinomycetes</taxon>
        <taxon>Micrococcales</taxon>
        <taxon>Ornithinimicrobiaceae</taxon>
        <taxon>Ornithinimicrobium</taxon>
    </lineage>
</organism>
<accession>A0ABQ2F6Q8</accession>
<evidence type="ECO:0000313" key="2">
    <source>
        <dbReference type="EMBL" id="GGK64592.1"/>
    </source>
</evidence>
<feature type="region of interest" description="Disordered" evidence="1">
    <location>
        <begin position="49"/>
        <end position="107"/>
    </location>
</feature>
<keyword evidence="3" id="KW-1185">Reference proteome</keyword>
<dbReference type="EMBL" id="BMLB01000002">
    <property type="protein sequence ID" value="GGK64592.1"/>
    <property type="molecule type" value="Genomic_DNA"/>
</dbReference>